<gene>
    <name evidence="1" type="ORF">MRB53_029077</name>
</gene>
<organism evidence="1 2">
    <name type="scientific">Persea americana</name>
    <name type="common">Avocado</name>
    <dbReference type="NCBI Taxonomy" id="3435"/>
    <lineage>
        <taxon>Eukaryota</taxon>
        <taxon>Viridiplantae</taxon>
        <taxon>Streptophyta</taxon>
        <taxon>Embryophyta</taxon>
        <taxon>Tracheophyta</taxon>
        <taxon>Spermatophyta</taxon>
        <taxon>Magnoliopsida</taxon>
        <taxon>Magnoliidae</taxon>
        <taxon>Laurales</taxon>
        <taxon>Lauraceae</taxon>
        <taxon>Persea</taxon>
    </lineage>
</organism>
<accession>A0ACC2KI15</accession>
<name>A0ACC2KI15_PERAE</name>
<reference evidence="1 2" key="1">
    <citation type="journal article" date="2022" name="Hortic Res">
        <title>A haplotype resolved chromosomal level avocado genome allows analysis of novel avocado genes.</title>
        <authorList>
            <person name="Nath O."/>
            <person name="Fletcher S.J."/>
            <person name="Hayward A."/>
            <person name="Shaw L.M."/>
            <person name="Masouleh A.K."/>
            <person name="Furtado A."/>
            <person name="Henry R.J."/>
            <person name="Mitter N."/>
        </authorList>
    </citation>
    <scope>NUCLEOTIDE SEQUENCE [LARGE SCALE GENOMIC DNA]</scope>
    <source>
        <strain evidence="2">cv. Hass</strain>
    </source>
</reference>
<keyword evidence="2" id="KW-1185">Reference proteome</keyword>
<sequence>MPRNPSMKFVDSMCDRFGDDYYICRFQEPATAEEDFALIGTATIMKIFLLLRDPGPLIVPKGGFADWRDTQIILPSWLSEVAIRFYADSFNKTGFTGGLNYYRNLDLYLIRIV</sequence>
<evidence type="ECO:0000313" key="1">
    <source>
        <dbReference type="EMBL" id="KAJ8620548.1"/>
    </source>
</evidence>
<dbReference type="EMBL" id="CM056817">
    <property type="protein sequence ID" value="KAJ8620548.1"/>
    <property type="molecule type" value="Genomic_DNA"/>
</dbReference>
<evidence type="ECO:0000313" key="2">
    <source>
        <dbReference type="Proteomes" id="UP001234297"/>
    </source>
</evidence>
<comment type="caution">
    <text evidence="1">The sequence shown here is derived from an EMBL/GenBank/DDBJ whole genome shotgun (WGS) entry which is preliminary data.</text>
</comment>
<proteinExistence type="predicted"/>
<protein>
    <submittedName>
        <fullName evidence="1">Uncharacterized protein</fullName>
    </submittedName>
</protein>
<dbReference type="Proteomes" id="UP001234297">
    <property type="component" value="Chromosome 9"/>
</dbReference>